<reference evidence="3 4" key="1">
    <citation type="submission" date="2016-10" db="EMBL/GenBank/DDBJ databases">
        <authorList>
            <person name="Varghese N."/>
            <person name="Submissions S."/>
        </authorList>
    </citation>
    <scope>NUCLEOTIDE SEQUENCE [LARGE SCALE GENOMIC DNA]</scope>
    <source>
        <strain evidence="3 4">CECT 8317</strain>
    </source>
</reference>
<dbReference type="GO" id="GO:0006355">
    <property type="term" value="P:regulation of DNA-templated transcription"/>
    <property type="evidence" value="ECO:0007669"/>
    <property type="project" value="InterPro"/>
</dbReference>
<evidence type="ECO:0000313" key="3">
    <source>
        <dbReference type="EMBL" id="SEG72276.1"/>
    </source>
</evidence>
<name>A0AAQ1JRM8_9GAMM</name>
<dbReference type="RefSeq" id="WP_088277806.1">
    <property type="nucleotide sequence ID" value="NZ_FNVE01000018.1"/>
</dbReference>
<dbReference type="EMBL" id="FNVE01000018">
    <property type="protein sequence ID" value="SEG72276.1"/>
    <property type="molecule type" value="Genomic_DNA"/>
</dbReference>
<evidence type="ECO:0000256" key="1">
    <source>
        <dbReference type="ARBA" id="ARBA00022649"/>
    </source>
</evidence>
<sequence length="73" mass="8264">MTNDEHCEIEADFQSDQLELINMAARICDRSAADFIVDAAFDKAVKTILTDKVTFMSDEAYQAVCQTILQSKW</sequence>
<dbReference type="AlphaFoldDB" id="A0AAQ1JRM8"/>
<dbReference type="InterPro" id="IPR010985">
    <property type="entry name" value="Ribbon_hlx_hlx"/>
</dbReference>
<gene>
    <name evidence="3" type="ORF">SAMN05216586_11816</name>
</gene>
<keyword evidence="4" id="KW-1185">Reference proteome</keyword>
<proteinExistence type="inferred from homology"/>
<dbReference type="InterPro" id="IPR014795">
    <property type="entry name" value="TacA_1-like"/>
</dbReference>
<comment type="similarity">
    <text evidence="2">Belongs to the TacA antitoxin family.</text>
</comment>
<evidence type="ECO:0008006" key="5">
    <source>
        <dbReference type="Google" id="ProtNLM"/>
    </source>
</evidence>
<organism evidence="3 4">
    <name type="scientific">Halopseudomonas aestusnigri</name>
    <dbReference type="NCBI Taxonomy" id="857252"/>
    <lineage>
        <taxon>Bacteria</taxon>
        <taxon>Pseudomonadati</taxon>
        <taxon>Pseudomonadota</taxon>
        <taxon>Gammaproteobacteria</taxon>
        <taxon>Pseudomonadales</taxon>
        <taxon>Pseudomonadaceae</taxon>
        <taxon>Halopseudomonas</taxon>
    </lineage>
</organism>
<dbReference type="Gene3D" id="1.20.5.780">
    <property type="entry name" value="Single helix bin"/>
    <property type="match status" value="1"/>
</dbReference>
<evidence type="ECO:0000256" key="2">
    <source>
        <dbReference type="ARBA" id="ARBA00049988"/>
    </source>
</evidence>
<protein>
    <recommendedName>
        <fullName evidence="5">DUF1778 domain-containing protein</fullName>
    </recommendedName>
</protein>
<dbReference type="Proteomes" id="UP000243518">
    <property type="component" value="Unassembled WGS sequence"/>
</dbReference>
<keyword evidence="1" id="KW-1277">Toxin-antitoxin system</keyword>
<dbReference type="SUPFAM" id="SSF47598">
    <property type="entry name" value="Ribbon-helix-helix"/>
    <property type="match status" value="1"/>
</dbReference>
<dbReference type="Pfam" id="PF08681">
    <property type="entry name" value="TacA1"/>
    <property type="match status" value="1"/>
</dbReference>
<comment type="caution">
    <text evidence="3">The sequence shown here is derived from an EMBL/GenBank/DDBJ whole genome shotgun (WGS) entry which is preliminary data.</text>
</comment>
<accession>A0AAQ1JRM8</accession>
<evidence type="ECO:0000313" key="4">
    <source>
        <dbReference type="Proteomes" id="UP000243518"/>
    </source>
</evidence>